<evidence type="ECO:0000256" key="2">
    <source>
        <dbReference type="ARBA" id="ARBA00022448"/>
    </source>
</evidence>
<evidence type="ECO:0000256" key="7">
    <source>
        <dbReference type="ARBA" id="ARBA00023010"/>
    </source>
</evidence>
<evidence type="ECO:0000256" key="3">
    <source>
        <dbReference type="ARBA" id="ARBA00022475"/>
    </source>
</evidence>
<evidence type="ECO:0000256" key="8">
    <source>
        <dbReference type="ARBA" id="ARBA00023136"/>
    </source>
</evidence>
<keyword evidence="6 9" id="KW-1133">Transmembrane helix</keyword>
<keyword evidence="8 9" id="KW-0472">Membrane</keyword>
<keyword evidence="12" id="KW-1185">Reference proteome</keyword>
<proteinExistence type="inferred from homology"/>
<feature type="compositionally biased region" description="Low complexity" evidence="10">
    <location>
        <begin position="155"/>
        <end position="177"/>
    </location>
</feature>
<feature type="compositionally biased region" description="Pro residues" evidence="10">
    <location>
        <begin position="139"/>
        <end position="154"/>
    </location>
</feature>
<dbReference type="NCBIfam" id="TIGR01410">
    <property type="entry name" value="tatB"/>
    <property type="match status" value="1"/>
</dbReference>
<evidence type="ECO:0000256" key="5">
    <source>
        <dbReference type="ARBA" id="ARBA00022927"/>
    </source>
</evidence>
<evidence type="ECO:0000256" key="10">
    <source>
        <dbReference type="SAM" id="MobiDB-lite"/>
    </source>
</evidence>
<comment type="subcellular location">
    <subcellularLocation>
        <location evidence="9">Cell membrane</location>
        <topology evidence="9">Single-pass membrane protein</topology>
    </subcellularLocation>
    <subcellularLocation>
        <location evidence="1">Membrane</location>
        <topology evidence="1">Single-pass membrane protein</topology>
    </subcellularLocation>
</comment>
<dbReference type="HAMAP" id="MF_00237">
    <property type="entry name" value="TatB"/>
    <property type="match status" value="1"/>
</dbReference>
<sequence>MLDLAWSEIMLVAVVALVVIGPKDLPGAIRGVADLVKKGKKQLAQFQQQADELVREAKLEDVRNQIADVKGALNEIRRFDLKGHIEKTVDSDGTLSKTFNDSPVSSTPAWKPPPTAADTPDAPAMIPPQTMAPYKAPEPEPAPDAPSFVPPSTPAPLNLSPAPLPAAPAAEAVTVEEPAVEKPVEAAVSAAPSAAPAPAASPASADAAKIV</sequence>
<comment type="caution">
    <text evidence="11">The sequence shown here is derived from an EMBL/GenBank/DDBJ whole genome shotgun (WGS) entry which is preliminary data.</text>
</comment>
<protein>
    <recommendedName>
        <fullName evidence="9">Sec-independent protein translocase protein TatB</fullName>
    </recommendedName>
</protein>
<feature type="compositionally biased region" description="Low complexity" evidence="10">
    <location>
        <begin position="185"/>
        <end position="211"/>
    </location>
</feature>
<name>A0ABS5QFK2_9PROT</name>
<evidence type="ECO:0000313" key="12">
    <source>
        <dbReference type="Proteomes" id="UP000766336"/>
    </source>
</evidence>
<dbReference type="RefSeq" id="WP_213671182.1">
    <property type="nucleotide sequence ID" value="NZ_JAHCDA010000003.1"/>
</dbReference>
<feature type="region of interest" description="Disordered" evidence="10">
    <location>
        <begin position="91"/>
        <end position="211"/>
    </location>
</feature>
<reference evidence="11 12" key="1">
    <citation type="submission" date="2021-05" db="EMBL/GenBank/DDBJ databases">
        <title>Roseococcus sp. XZZS9, whole genome shotgun sequencing project.</title>
        <authorList>
            <person name="Zhao G."/>
            <person name="Shen L."/>
        </authorList>
    </citation>
    <scope>NUCLEOTIDE SEQUENCE [LARGE SCALE GENOMIC DNA]</scope>
    <source>
        <strain evidence="11 12">XZZS9</strain>
    </source>
</reference>
<dbReference type="Proteomes" id="UP000766336">
    <property type="component" value="Unassembled WGS sequence"/>
</dbReference>
<evidence type="ECO:0000256" key="6">
    <source>
        <dbReference type="ARBA" id="ARBA00022989"/>
    </source>
</evidence>
<keyword evidence="5 9" id="KW-0653">Protein transport</keyword>
<dbReference type="Gene3D" id="1.20.5.3310">
    <property type="match status" value="1"/>
</dbReference>
<comment type="function">
    <text evidence="9">Part of the twin-arginine translocation (Tat) system that transports large folded proteins containing a characteristic twin-arginine motif in their signal peptide across membranes. Together with TatC, TatB is part of a receptor directly interacting with Tat signal peptides. TatB may form an oligomeric binding site that transiently accommodates folded Tat precursor proteins before their translocation.</text>
</comment>
<comment type="subunit">
    <text evidence="9">The Tat system comprises two distinct complexes: a TatABC complex, containing multiple copies of TatA, TatB and TatC subunits, and a separate TatA complex, containing only TatA subunits. Substrates initially bind to the TatABC complex, which probably triggers association of the separate TatA complex to form the active translocon.</text>
</comment>
<dbReference type="InterPro" id="IPR018448">
    <property type="entry name" value="TatB"/>
</dbReference>
<evidence type="ECO:0000313" key="11">
    <source>
        <dbReference type="EMBL" id="MBS7812476.1"/>
    </source>
</evidence>
<evidence type="ECO:0000256" key="9">
    <source>
        <dbReference type="HAMAP-Rule" id="MF_00237"/>
    </source>
</evidence>
<keyword evidence="3 9" id="KW-1003">Cell membrane</keyword>
<feature type="compositionally biased region" description="Polar residues" evidence="10">
    <location>
        <begin position="91"/>
        <end position="106"/>
    </location>
</feature>
<dbReference type="EMBL" id="JAHCDA010000003">
    <property type="protein sequence ID" value="MBS7812476.1"/>
    <property type="molecule type" value="Genomic_DNA"/>
</dbReference>
<evidence type="ECO:0000256" key="1">
    <source>
        <dbReference type="ARBA" id="ARBA00004167"/>
    </source>
</evidence>
<keyword evidence="4 9" id="KW-0812">Transmembrane</keyword>
<dbReference type="InterPro" id="IPR003369">
    <property type="entry name" value="TatA/B/E"/>
</dbReference>
<dbReference type="PRINTS" id="PR01506">
    <property type="entry name" value="TATBPROTEIN"/>
</dbReference>
<keyword evidence="7 9" id="KW-0811">Translocation</keyword>
<comment type="similarity">
    <text evidence="9">Belongs to the TatB family.</text>
</comment>
<accession>A0ABS5QFK2</accession>
<gene>
    <name evidence="9 11" type="primary">tatB</name>
    <name evidence="11" type="ORF">KHU32_16110</name>
</gene>
<evidence type="ECO:0000256" key="4">
    <source>
        <dbReference type="ARBA" id="ARBA00022692"/>
    </source>
</evidence>
<organism evidence="11 12">
    <name type="scientific">Roseococcus pinisoli</name>
    <dbReference type="NCBI Taxonomy" id="2835040"/>
    <lineage>
        <taxon>Bacteria</taxon>
        <taxon>Pseudomonadati</taxon>
        <taxon>Pseudomonadota</taxon>
        <taxon>Alphaproteobacteria</taxon>
        <taxon>Acetobacterales</taxon>
        <taxon>Roseomonadaceae</taxon>
        <taxon>Roseococcus</taxon>
    </lineage>
</organism>
<feature type="compositionally biased region" description="Low complexity" evidence="10">
    <location>
        <begin position="116"/>
        <end position="135"/>
    </location>
</feature>
<keyword evidence="2 9" id="KW-0813">Transport</keyword>
<dbReference type="Pfam" id="PF02416">
    <property type="entry name" value="TatA_B_E"/>
    <property type="match status" value="1"/>
</dbReference>